<feature type="region of interest" description="Disordered" evidence="1">
    <location>
        <begin position="63"/>
        <end position="97"/>
    </location>
</feature>
<reference evidence="2 3" key="1">
    <citation type="journal article" date="2021" name="Elife">
        <title>Chloroplast acquisition without the gene transfer in kleptoplastic sea slugs, Plakobranchus ocellatus.</title>
        <authorList>
            <person name="Maeda T."/>
            <person name="Takahashi S."/>
            <person name="Yoshida T."/>
            <person name="Shimamura S."/>
            <person name="Takaki Y."/>
            <person name="Nagai Y."/>
            <person name="Toyoda A."/>
            <person name="Suzuki Y."/>
            <person name="Arimoto A."/>
            <person name="Ishii H."/>
            <person name="Satoh N."/>
            <person name="Nishiyama T."/>
            <person name="Hasebe M."/>
            <person name="Maruyama T."/>
            <person name="Minagawa J."/>
            <person name="Obokata J."/>
            <person name="Shigenobu S."/>
        </authorList>
    </citation>
    <scope>NUCLEOTIDE SEQUENCE [LARGE SCALE GENOMIC DNA]</scope>
</reference>
<sequence length="97" mass="10821">MVKKGKLCFFSGRLPDALAVISPGSWTGQRWLIWWGSWPQSKRSEVRIPVRAKSVSSGGAVGYKARGPRFESQSGPRSQDDNFLTAMKDSPARYPYT</sequence>
<dbReference type="AlphaFoldDB" id="A0AAV4A681"/>
<evidence type="ECO:0000313" key="3">
    <source>
        <dbReference type="Proteomes" id="UP000735302"/>
    </source>
</evidence>
<protein>
    <submittedName>
        <fullName evidence="2">Uncharacterized protein</fullName>
    </submittedName>
</protein>
<organism evidence="2 3">
    <name type="scientific">Plakobranchus ocellatus</name>
    <dbReference type="NCBI Taxonomy" id="259542"/>
    <lineage>
        <taxon>Eukaryota</taxon>
        <taxon>Metazoa</taxon>
        <taxon>Spiralia</taxon>
        <taxon>Lophotrochozoa</taxon>
        <taxon>Mollusca</taxon>
        <taxon>Gastropoda</taxon>
        <taxon>Heterobranchia</taxon>
        <taxon>Euthyneura</taxon>
        <taxon>Panpulmonata</taxon>
        <taxon>Sacoglossa</taxon>
        <taxon>Placobranchoidea</taxon>
        <taxon>Plakobranchidae</taxon>
        <taxon>Plakobranchus</taxon>
    </lineage>
</organism>
<name>A0AAV4A681_9GAST</name>
<dbReference type="Proteomes" id="UP000735302">
    <property type="component" value="Unassembled WGS sequence"/>
</dbReference>
<dbReference type="EMBL" id="BLXT01003727">
    <property type="protein sequence ID" value="GFO03670.1"/>
    <property type="molecule type" value="Genomic_DNA"/>
</dbReference>
<comment type="caution">
    <text evidence="2">The sequence shown here is derived from an EMBL/GenBank/DDBJ whole genome shotgun (WGS) entry which is preliminary data.</text>
</comment>
<evidence type="ECO:0000313" key="2">
    <source>
        <dbReference type="EMBL" id="GFO03670.1"/>
    </source>
</evidence>
<gene>
    <name evidence="2" type="ORF">PoB_003017500</name>
</gene>
<keyword evidence="3" id="KW-1185">Reference proteome</keyword>
<accession>A0AAV4A681</accession>
<evidence type="ECO:0000256" key="1">
    <source>
        <dbReference type="SAM" id="MobiDB-lite"/>
    </source>
</evidence>
<proteinExistence type="predicted"/>